<dbReference type="Proteomes" id="UP000219860">
    <property type="component" value="Chromosome 9"/>
</dbReference>
<sequence length="316" mass="37799">MNEELKKINYNEYKRRLKKLSEEITKEKKKKTIHKDKQNENILKLEEELKKLNELYNGKNNDNNTIIEQNNYNDNNMIPDNLYSYNVISKKSLKNKAKMKKKEMEEELNEQSRSKIGEEEYNKLLEILKIKNQTIYSIAPDGNCLYESIIHQLKQRIKNFKYSKNNFLQIINQDNFSLNIIDLKNYQQNKHILDFSIFESFDPNHLTSDILRFITSVYILQNSDLFANFIYEYTEQDINDPCYNYCQQIMNGIYGYKMKKSEIEITALSNILKKKITVQDINMSVSYGENYKEELFICFHHKLYTLGKHYNSVIDL</sequence>
<dbReference type="AlphaFoldDB" id="A0A1C6YES2"/>
<dbReference type="OrthoDB" id="415023at2759"/>
<gene>
    <name evidence="3" type="ORF">PBNK65NY_000178600</name>
    <name evidence="4" type="ORF">PBSP11A_000178300</name>
</gene>
<dbReference type="EMBL" id="LT608145">
    <property type="protein sequence ID" value="SCM21814.1"/>
    <property type="molecule type" value="Genomic_DNA"/>
</dbReference>
<dbReference type="InterPro" id="IPR003323">
    <property type="entry name" value="OTU_dom"/>
</dbReference>
<dbReference type="CDD" id="cd22748">
    <property type="entry name" value="OTU_OTUD6-like"/>
    <property type="match status" value="1"/>
</dbReference>
<protein>
    <recommendedName>
        <fullName evidence="2">OTU domain-containing protein</fullName>
    </recommendedName>
</protein>
<reference evidence="5 6" key="1">
    <citation type="submission" date="2016-08" db="EMBL/GenBank/DDBJ databases">
        <authorList>
            <consortium name="Pathogen Informatics"/>
        </authorList>
    </citation>
    <scope>NUCLEOTIDE SEQUENCE [LARGE SCALE GENOMIC DNA]</scope>
    <source>
        <strain evidence="3 6">NK65 ny</strain>
        <strain evidence="4 5">SP11 Antwerpcl1</strain>
    </source>
</reference>
<dbReference type="InterPro" id="IPR038765">
    <property type="entry name" value="Papain-like_cys_pep_sf"/>
</dbReference>
<evidence type="ECO:0000313" key="5">
    <source>
        <dbReference type="Proteomes" id="UP000219860"/>
    </source>
</evidence>
<dbReference type="Proteomes" id="UP000516480">
    <property type="component" value="Chromosome 9"/>
</dbReference>
<proteinExistence type="predicted"/>
<dbReference type="Pfam" id="PF02338">
    <property type="entry name" value="OTU"/>
    <property type="match status" value="1"/>
</dbReference>
<organism evidence="3 6">
    <name type="scientific">Plasmodium berghei</name>
    <dbReference type="NCBI Taxonomy" id="5821"/>
    <lineage>
        <taxon>Eukaryota</taxon>
        <taxon>Sar</taxon>
        <taxon>Alveolata</taxon>
        <taxon>Apicomplexa</taxon>
        <taxon>Aconoidasida</taxon>
        <taxon>Haemosporida</taxon>
        <taxon>Plasmodiidae</taxon>
        <taxon>Plasmodium</taxon>
        <taxon>Plasmodium (Vinckeia)</taxon>
    </lineage>
</organism>
<evidence type="ECO:0000313" key="4">
    <source>
        <dbReference type="EMBL" id="SCO61615.1"/>
    </source>
</evidence>
<evidence type="ECO:0000259" key="2">
    <source>
        <dbReference type="PROSITE" id="PS50802"/>
    </source>
</evidence>
<accession>A0A1C6YES2</accession>
<name>A0A1C6YES2_PLABE</name>
<evidence type="ECO:0000256" key="1">
    <source>
        <dbReference type="SAM" id="Coils"/>
    </source>
</evidence>
<dbReference type="Gene3D" id="3.90.70.80">
    <property type="match status" value="1"/>
</dbReference>
<feature type="coiled-coil region" evidence="1">
    <location>
        <begin position="3"/>
        <end position="62"/>
    </location>
</feature>
<dbReference type="SUPFAM" id="SSF54001">
    <property type="entry name" value="Cysteine proteinases"/>
    <property type="match status" value="1"/>
</dbReference>
<dbReference type="VEuPathDB" id="PlasmoDB:PBANKA_0907300"/>
<dbReference type="EMBL" id="LT608257">
    <property type="protein sequence ID" value="SCO61615.1"/>
    <property type="molecule type" value="Genomic_DNA"/>
</dbReference>
<dbReference type="PROSITE" id="PS50802">
    <property type="entry name" value="OTU"/>
    <property type="match status" value="1"/>
</dbReference>
<keyword evidence="1" id="KW-0175">Coiled coil</keyword>
<evidence type="ECO:0000313" key="6">
    <source>
        <dbReference type="Proteomes" id="UP000516480"/>
    </source>
</evidence>
<evidence type="ECO:0000313" key="3">
    <source>
        <dbReference type="EMBL" id="SCM21814.1"/>
    </source>
</evidence>
<feature type="domain" description="OTU" evidence="2">
    <location>
        <begin position="133"/>
        <end position="316"/>
    </location>
</feature>